<dbReference type="EMBL" id="JAQQAF010000006">
    <property type="protein sequence ID" value="KAJ8478507.1"/>
    <property type="molecule type" value="Genomic_DNA"/>
</dbReference>
<comment type="caution">
    <text evidence="1">The sequence shown here is derived from an EMBL/GenBank/DDBJ whole genome shotgun (WGS) entry which is preliminary data.</text>
</comment>
<sequence>MMIKQLKGTSVECEHKVRESSKVEIQDKPWAKKSKQNLLKAQWGNADPSKAKPASVHRYRDLNQLFLHYIHHQQVKGNLCI</sequence>
<organism evidence="1 2">
    <name type="scientific">Ensete ventricosum</name>
    <name type="common">Abyssinian banana</name>
    <name type="synonym">Musa ensete</name>
    <dbReference type="NCBI Taxonomy" id="4639"/>
    <lineage>
        <taxon>Eukaryota</taxon>
        <taxon>Viridiplantae</taxon>
        <taxon>Streptophyta</taxon>
        <taxon>Embryophyta</taxon>
        <taxon>Tracheophyta</taxon>
        <taxon>Spermatophyta</taxon>
        <taxon>Magnoliopsida</taxon>
        <taxon>Liliopsida</taxon>
        <taxon>Zingiberales</taxon>
        <taxon>Musaceae</taxon>
        <taxon>Ensete</taxon>
    </lineage>
</organism>
<keyword evidence="2" id="KW-1185">Reference proteome</keyword>
<proteinExistence type="predicted"/>
<evidence type="ECO:0000313" key="1">
    <source>
        <dbReference type="EMBL" id="KAJ8478507.1"/>
    </source>
</evidence>
<accession>A0AAV8QSF6</accession>
<gene>
    <name evidence="1" type="ORF">OPV22_022234</name>
</gene>
<dbReference type="Proteomes" id="UP001222027">
    <property type="component" value="Unassembled WGS sequence"/>
</dbReference>
<protein>
    <submittedName>
        <fullName evidence="1">Uncharacterized protein</fullName>
    </submittedName>
</protein>
<dbReference type="AlphaFoldDB" id="A0AAV8QSF6"/>
<evidence type="ECO:0000313" key="2">
    <source>
        <dbReference type="Proteomes" id="UP001222027"/>
    </source>
</evidence>
<name>A0AAV8QSF6_ENSVE</name>
<reference evidence="1 2" key="1">
    <citation type="submission" date="2022-12" db="EMBL/GenBank/DDBJ databases">
        <title>Chromosome-scale assembly of the Ensete ventricosum genome.</title>
        <authorList>
            <person name="Dussert Y."/>
            <person name="Stocks J."/>
            <person name="Wendawek A."/>
            <person name="Woldeyes F."/>
            <person name="Nichols R.A."/>
            <person name="Borrell J.S."/>
        </authorList>
    </citation>
    <scope>NUCLEOTIDE SEQUENCE [LARGE SCALE GENOMIC DNA]</scope>
    <source>
        <strain evidence="2">cv. Maze</strain>
        <tissue evidence="1">Seeds</tissue>
    </source>
</reference>